<dbReference type="InParanoid" id="G2Q3X4"/>
<dbReference type="GO" id="GO:0006351">
    <property type="term" value="P:DNA-templated transcription"/>
    <property type="evidence" value="ECO:0007669"/>
    <property type="project" value="InterPro"/>
</dbReference>
<sequence>MPAPESREPRSPDLQPSKRPRQSSPEKDSPASLLSGNGGDGDLGDGGTSPGSGDGAASGAAAAAAAGAGAKTGQSSSFRNVSACNRCRLRKNRCDQKLPSCASCEKAGVACVGYDPITKREIPRSYIFYLEKRVEQLEGLLSANGIAFPPAQDLDYCSKGGNTSASAQSPAEAGQSSYFDGTDAANGGGRGQMTGDSNNGSNGSHTKLQRFASKPGSSDGGAGTGPGGVDNRYLGSTSGISFARVVFAAVQSSVSDQKSNSEKGGVRPYRPAPSGGDSGGPRPGTSMRDSFFGLHTKPTIHPATFPDKELGLRLVSLYFEHANPQIPVLHRGEFMDMFERAYADEAGGRGPRELYMLNMVFAIGAGIIVGDSKGELPQAESDDSPPGSRQCQPEEYHASAIVHLEACLGSSGGLEDLQVVLLLANFALLRPVPPGLWYIIGVAVRLAIDLGLHYEDSKDLEAGLGAPAAEQNEAMARERGRREYVRDLRRRLWWCTYSLDRLVSLCVGRPFGISDLVITTEFPSLLDDRFITPAGIIQPPPDQRLPSYKLVAHHYFRLRLLQSEILQVLQYRQARNAWAGGRDHHNPYMHTDLPSPFLSRFDSFRSWRIDIDRRLWEWKNSAPTKEETGVAFATDFLNLNYWQAIIMLYRQSLSVPAVFEGEYDTTKEVNSPAVYNAELREDEDRVYLKVAEAGQKILRLYRQLHLVGLVNHTYLTTHHLFVAGISYLYAIWHSPIVRSRLTMDEVDFTVLAATSVFTDFIDKCPPAEACRDAFERTVKATLKMVNASGGFGQHYQPSHASVAYGSGSDFSRSRAGWGTGSAPGSVLSRSQEQHYQHTRPLDQPATVTSDTFSNHYPSVISAFQKGAQYRVPGGTTTIKPEPDSLSQMRNLSIPPPPEAASTIDQRMTPSPSALQQQQGRPSPPSLPQLSSPLAEIVGAQGQASAGGFLSPQQQTLRQQQQQQQQQQQISPRAVLDGVDLSGLADTQMDLGFGLGWEGLHHDFTDGQQVDLFDGFFFGGGSGGGGG</sequence>
<dbReference type="RefSeq" id="XP_003660522.1">
    <property type="nucleotide sequence ID" value="XM_003660474.1"/>
</dbReference>
<keyword evidence="3" id="KW-0862">Zinc</keyword>
<feature type="region of interest" description="Disordered" evidence="8">
    <location>
        <begin position="159"/>
        <end position="230"/>
    </location>
</feature>
<feature type="compositionally biased region" description="Polar residues" evidence="8">
    <location>
        <begin position="160"/>
        <end position="179"/>
    </location>
</feature>
<feature type="compositionally biased region" description="Low complexity" evidence="8">
    <location>
        <begin position="952"/>
        <end position="968"/>
    </location>
</feature>
<dbReference type="SUPFAM" id="SSF57701">
    <property type="entry name" value="Zn2/Cys6 DNA-binding domain"/>
    <property type="match status" value="1"/>
</dbReference>
<dbReference type="SMART" id="SM00066">
    <property type="entry name" value="GAL4"/>
    <property type="match status" value="1"/>
</dbReference>
<evidence type="ECO:0000256" key="6">
    <source>
        <dbReference type="ARBA" id="ARBA00023163"/>
    </source>
</evidence>
<reference evidence="10 11" key="1">
    <citation type="journal article" date="2011" name="Nat. Biotechnol.">
        <title>Comparative genomic analysis of the thermophilic biomass-degrading fungi Myceliophthora thermophila and Thielavia terrestris.</title>
        <authorList>
            <person name="Berka R.M."/>
            <person name="Grigoriev I.V."/>
            <person name="Otillar R."/>
            <person name="Salamov A."/>
            <person name="Grimwood J."/>
            <person name="Reid I."/>
            <person name="Ishmael N."/>
            <person name="John T."/>
            <person name="Darmond C."/>
            <person name="Moisan M.-C."/>
            <person name="Henrissat B."/>
            <person name="Coutinho P.M."/>
            <person name="Lombard V."/>
            <person name="Natvig D.O."/>
            <person name="Lindquist E."/>
            <person name="Schmutz J."/>
            <person name="Lucas S."/>
            <person name="Harris P."/>
            <person name="Powlowski J."/>
            <person name="Bellemare A."/>
            <person name="Taylor D."/>
            <person name="Butler G."/>
            <person name="de Vries R.P."/>
            <person name="Allijn I.E."/>
            <person name="van den Brink J."/>
            <person name="Ushinsky S."/>
            <person name="Storms R."/>
            <person name="Powell A.J."/>
            <person name="Paulsen I.T."/>
            <person name="Elbourne L.D.H."/>
            <person name="Baker S.E."/>
            <person name="Magnuson J."/>
            <person name="LaBoissiere S."/>
            <person name="Clutterbuck A.J."/>
            <person name="Martinez D."/>
            <person name="Wogulis M."/>
            <person name="de Leon A.L."/>
            <person name="Rey M.W."/>
            <person name="Tsang A."/>
        </authorList>
    </citation>
    <scope>NUCLEOTIDE SEQUENCE [LARGE SCALE GENOMIC DNA]</scope>
    <source>
        <strain evidence="11">ATCC 42464 / BCRC 31852 / DSM 1799</strain>
    </source>
</reference>
<evidence type="ECO:0000313" key="10">
    <source>
        <dbReference type="EMBL" id="AEO55277.1"/>
    </source>
</evidence>
<comment type="subcellular location">
    <subcellularLocation>
        <location evidence="1">Nucleus</location>
    </subcellularLocation>
</comment>
<feature type="domain" description="Zn(2)-C6 fungal-type" evidence="9">
    <location>
        <begin position="83"/>
        <end position="112"/>
    </location>
</feature>
<dbReference type="eggNOG" id="ENOG502QR1M">
    <property type="taxonomic scope" value="Eukaryota"/>
</dbReference>
<dbReference type="GO" id="GO:0000981">
    <property type="term" value="F:DNA-binding transcription factor activity, RNA polymerase II-specific"/>
    <property type="evidence" value="ECO:0007669"/>
    <property type="project" value="InterPro"/>
</dbReference>
<dbReference type="VEuPathDB" id="FungiDB:MYCTH_73877"/>
<dbReference type="InterPro" id="IPR052202">
    <property type="entry name" value="Yeast_MetPath_Reg"/>
</dbReference>
<dbReference type="Pfam" id="PF04082">
    <property type="entry name" value="Fungal_trans"/>
    <property type="match status" value="1"/>
</dbReference>
<protein>
    <recommendedName>
        <fullName evidence="9">Zn(2)-C6 fungal-type domain-containing protein</fullName>
    </recommendedName>
</protein>
<evidence type="ECO:0000256" key="7">
    <source>
        <dbReference type="ARBA" id="ARBA00023242"/>
    </source>
</evidence>
<dbReference type="HOGENOM" id="CLU_004517_0_0_1"/>
<feature type="compositionally biased region" description="Polar residues" evidence="8">
    <location>
        <begin position="194"/>
        <end position="206"/>
    </location>
</feature>
<dbReference type="FunCoup" id="G2Q3X4">
    <property type="interactions" value="127"/>
</dbReference>
<evidence type="ECO:0000256" key="1">
    <source>
        <dbReference type="ARBA" id="ARBA00004123"/>
    </source>
</evidence>
<evidence type="ECO:0000313" key="11">
    <source>
        <dbReference type="Proteomes" id="UP000007322"/>
    </source>
</evidence>
<evidence type="ECO:0000259" key="9">
    <source>
        <dbReference type="PROSITE" id="PS50048"/>
    </source>
</evidence>
<feature type="compositionally biased region" description="Polar residues" evidence="8">
    <location>
        <begin position="874"/>
        <end position="890"/>
    </location>
</feature>
<dbReference type="PANTHER" id="PTHR47782:SF1">
    <property type="entry name" value="PYRIMIDINE PATHWAY REGULATORY PROTEIN 1"/>
    <property type="match status" value="1"/>
</dbReference>
<dbReference type="Proteomes" id="UP000007322">
    <property type="component" value="Chromosome 1"/>
</dbReference>
<accession>G2Q3X4</accession>
<feature type="region of interest" description="Disordered" evidence="8">
    <location>
        <begin position="1"/>
        <end position="58"/>
    </location>
</feature>
<dbReference type="STRING" id="573729.G2Q3X4"/>
<feature type="compositionally biased region" description="Polar residues" evidence="8">
    <location>
        <begin position="902"/>
        <end position="913"/>
    </location>
</feature>
<dbReference type="PANTHER" id="PTHR47782">
    <property type="entry name" value="ZN(II)2CYS6 TRANSCRIPTION FACTOR (EUROFUNG)-RELATED"/>
    <property type="match status" value="1"/>
</dbReference>
<organism evidence="10 11">
    <name type="scientific">Thermothelomyces thermophilus (strain ATCC 42464 / BCRC 31852 / DSM 1799)</name>
    <name type="common">Sporotrichum thermophile</name>
    <dbReference type="NCBI Taxonomy" id="573729"/>
    <lineage>
        <taxon>Eukaryota</taxon>
        <taxon>Fungi</taxon>
        <taxon>Dikarya</taxon>
        <taxon>Ascomycota</taxon>
        <taxon>Pezizomycotina</taxon>
        <taxon>Sordariomycetes</taxon>
        <taxon>Sordariomycetidae</taxon>
        <taxon>Sordariales</taxon>
        <taxon>Chaetomiaceae</taxon>
        <taxon>Thermothelomyces</taxon>
    </lineage>
</organism>
<dbReference type="GO" id="GO:0008270">
    <property type="term" value="F:zinc ion binding"/>
    <property type="evidence" value="ECO:0007669"/>
    <property type="project" value="InterPro"/>
</dbReference>
<name>G2Q3X4_THET4</name>
<dbReference type="KEGG" id="mtm:MYCTH_73877"/>
<feature type="compositionally biased region" description="Basic and acidic residues" evidence="8">
    <location>
        <begin position="1"/>
        <end position="11"/>
    </location>
</feature>
<dbReference type="AlphaFoldDB" id="G2Q3X4"/>
<feature type="compositionally biased region" description="Gly residues" evidence="8">
    <location>
        <begin position="218"/>
        <end position="228"/>
    </location>
</feature>
<dbReference type="GeneID" id="11512880"/>
<dbReference type="SMART" id="SM00906">
    <property type="entry name" value="Fungal_trans"/>
    <property type="match status" value="1"/>
</dbReference>
<dbReference type="InterPro" id="IPR007219">
    <property type="entry name" value="XnlR_reg_dom"/>
</dbReference>
<dbReference type="PROSITE" id="PS00463">
    <property type="entry name" value="ZN2_CY6_FUNGAL_1"/>
    <property type="match status" value="1"/>
</dbReference>
<feature type="compositionally biased region" description="Gly residues" evidence="8">
    <location>
        <begin position="36"/>
        <end position="56"/>
    </location>
</feature>
<proteinExistence type="predicted"/>
<gene>
    <name evidence="10" type="ORF">MYCTH_73877</name>
</gene>
<dbReference type="GO" id="GO:0045944">
    <property type="term" value="P:positive regulation of transcription by RNA polymerase II"/>
    <property type="evidence" value="ECO:0007669"/>
    <property type="project" value="TreeGrafter"/>
</dbReference>
<dbReference type="OMA" id="HANPQMP"/>
<dbReference type="CDD" id="cd12148">
    <property type="entry name" value="fungal_TF_MHR"/>
    <property type="match status" value="1"/>
</dbReference>
<dbReference type="CDD" id="cd00067">
    <property type="entry name" value="GAL4"/>
    <property type="match status" value="1"/>
</dbReference>
<dbReference type="CDD" id="cd14723">
    <property type="entry name" value="ZIP_Ppr1"/>
    <property type="match status" value="1"/>
</dbReference>
<keyword evidence="6" id="KW-0804">Transcription</keyword>
<dbReference type="Gene3D" id="4.10.240.10">
    <property type="entry name" value="Zn(2)-C6 fungal-type DNA-binding domain"/>
    <property type="match status" value="1"/>
</dbReference>
<dbReference type="InterPro" id="IPR001138">
    <property type="entry name" value="Zn2Cys6_DnaBD"/>
</dbReference>
<keyword evidence="2" id="KW-0479">Metal-binding</keyword>
<evidence type="ECO:0000256" key="5">
    <source>
        <dbReference type="ARBA" id="ARBA00023125"/>
    </source>
</evidence>
<dbReference type="GO" id="GO:0005634">
    <property type="term" value="C:nucleus"/>
    <property type="evidence" value="ECO:0007669"/>
    <property type="project" value="UniProtKB-SubCell"/>
</dbReference>
<feature type="region of interest" description="Disordered" evidence="8">
    <location>
        <begin position="871"/>
        <end position="930"/>
    </location>
</feature>
<dbReference type="Pfam" id="PF00172">
    <property type="entry name" value="Zn_clus"/>
    <property type="match status" value="1"/>
</dbReference>
<feature type="region of interest" description="Disordered" evidence="8">
    <location>
        <begin position="815"/>
        <end position="852"/>
    </location>
</feature>
<feature type="region of interest" description="Disordered" evidence="8">
    <location>
        <begin position="945"/>
        <end position="970"/>
    </location>
</feature>
<evidence type="ECO:0000256" key="4">
    <source>
        <dbReference type="ARBA" id="ARBA00023015"/>
    </source>
</evidence>
<dbReference type="GO" id="GO:0043565">
    <property type="term" value="F:sequence-specific DNA binding"/>
    <property type="evidence" value="ECO:0007669"/>
    <property type="project" value="TreeGrafter"/>
</dbReference>
<keyword evidence="4" id="KW-0805">Transcription regulation</keyword>
<evidence type="ECO:0000256" key="8">
    <source>
        <dbReference type="SAM" id="MobiDB-lite"/>
    </source>
</evidence>
<keyword evidence="7" id="KW-0539">Nucleus</keyword>
<dbReference type="EMBL" id="CP003002">
    <property type="protein sequence ID" value="AEO55277.1"/>
    <property type="molecule type" value="Genomic_DNA"/>
</dbReference>
<evidence type="ECO:0000256" key="2">
    <source>
        <dbReference type="ARBA" id="ARBA00022723"/>
    </source>
</evidence>
<evidence type="ECO:0000256" key="3">
    <source>
        <dbReference type="ARBA" id="ARBA00022833"/>
    </source>
</evidence>
<dbReference type="OrthoDB" id="5373550at2759"/>
<dbReference type="FunFam" id="4.10.240.10:FF:000006">
    <property type="entry name" value="Positive regulator of purine utilization"/>
    <property type="match status" value="1"/>
</dbReference>
<dbReference type="InterPro" id="IPR036864">
    <property type="entry name" value="Zn2-C6_fun-type_DNA-bd_sf"/>
</dbReference>
<feature type="region of interest" description="Disordered" evidence="8">
    <location>
        <begin position="253"/>
        <end position="290"/>
    </location>
</feature>
<keyword evidence="11" id="KW-1185">Reference proteome</keyword>
<dbReference type="PROSITE" id="PS50048">
    <property type="entry name" value="ZN2_CY6_FUNGAL_2"/>
    <property type="match status" value="1"/>
</dbReference>
<keyword evidence="5" id="KW-0238">DNA-binding</keyword>